<dbReference type="HOGENOM" id="CLU_066629_0_0_6"/>
<dbReference type="InterPro" id="IPR017926">
    <property type="entry name" value="GATASE"/>
</dbReference>
<dbReference type="InterPro" id="IPR052936">
    <property type="entry name" value="Jasmonate_Hydroxylase-like"/>
</dbReference>
<dbReference type="KEGG" id="pau:PA14_35240"/>
<dbReference type="Gene3D" id="3.40.50.880">
    <property type="match status" value="1"/>
</dbReference>
<dbReference type="AlphaFoldDB" id="A0A0H2ZB24"/>
<dbReference type="EMBL" id="CP000438">
    <property type="protein sequence ID" value="ABJ11451.1"/>
    <property type="molecule type" value="Genomic_DNA"/>
</dbReference>
<dbReference type="PROSITE" id="PS51725">
    <property type="entry name" value="ABM"/>
    <property type="match status" value="1"/>
</dbReference>
<accession>A0A0H2ZB24</accession>
<dbReference type="UniPathway" id="UPA00159">
    <property type="reaction ID" value="UER00277"/>
</dbReference>
<dbReference type="CDD" id="cd01746">
    <property type="entry name" value="GATase1_CTP_Synthase"/>
    <property type="match status" value="1"/>
</dbReference>
<dbReference type="InterPro" id="IPR029062">
    <property type="entry name" value="Class_I_gatase-like"/>
</dbReference>
<dbReference type="PROSITE" id="PS51273">
    <property type="entry name" value="GATASE_TYPE_1"/>
    <property type="match status" value="1"/>
</dbReference>
<evidence type="ECO:0000313" key="3">
    <source>
        <dbReference type="Proteomes" id="UP000000653"/>
    </source>
</evidence>
<dbReference type="NCBIfam" id="NF004836">
    <property type="entry name" value="PRK06186.1"/>
    <property type="match status" value="1"/>
</dbReference>
<gene>
    <name evidence="2" type="ordered locus">PA14_35240</name>
</gene>
<dbReference type="Pfam" id="PF03992">
    <property type="entry name" value="ABM"/>
    <property type="match status" value="1"/>
</dbReference>
<dbReference type="SUPFAM" id="SSF54909">
    <property type="entry name" value="Dimeric alpha+beta barrel"/>
    <property type="match status" value="1"/>
</dbReference>
<sequence>MSTPPAAPLRIALVGDHDPHITAHRAIPLALRLAGEALGLEIAFDWLASDRLPAEPALERYDGFWCVPGSPYRDADAVLRLIAHARGRRRPFLGTCAGFQHTILEFARNALGWQAATHGEEHPHSDQAVIAALPCALLEAREEVRLLRGSRLALAYAADWIEADYHCRYAIAPRFAAELTGGALRASAWSADGAIRAVELEQHPFFVATLFQPERAALAGVLPPLPKAFVEACRTQRRDRPRRGPTPYYAVIFSSHRSAVDDGYAEAAERMLELASRQPGYLGVESVRGADGFGITVSYWDSEAAIRAWSRHAEHRDAQARGRRDWYAGFSARIARVEREYAFPAQPDTAQSPASS</sequence>
<dbReference type="InterPro" id="IPR011008">
    <property type="entry name" value="Dimeric_a/b-barrel"/>
</dbReference>
<evidence type="ECO:0000259" key="1">
    <source>
        <dbReference type="PROSITE" id="PS51725"/>
    </source>
</evidence>
<dbReference type="BioCyc" id="PAER208963:G1G74-2959-MONOMER"/>
<dbReference type="Proteomes" id="UP000000653">
    <property type="component" value="Chromosome"/>
</dbReference>
<dbReference type="SUPFAM" id="SSF52317">
    <property type="entry name" value="Class I glutamine amidotransferase-like"/>
    <property type="match status" value="1"/>
</dbReference>
<feature type="domain" description="ABM" evidence="1">
    <location>
        <begin position="248"/>
        <end position="335"/>
    </location>
</feature>
<name>A0A0H2ZB24_PSEAB</name>
<dbReference type="GO" id="GO:0044210">
    <property type="term" value="P:'de novo' CTP biosynthetic process"/>
    <property type="evidence" value="ECO:0007669"/>
    <property type="project" value="UniProtKB-UniPathway"/>
</dbReference>
<dbReference type="PANTHER" id="PTHR37811">
    <property type="entry name" value="BLL5343 PROTEIN"/>
    <property type="match status" value="1"/>
</dbReference>
<dbReference type="Pfam" id="PF00117">
    <property type="entry name" value="GATase"/>
    <property type="match status" value="1"/>
</dbReference>
<reference evidence="2 3" key="1">
    <citation type="journal article" date="2006" name="Genome Biol.">
        <title>Genomic analysis reveals that Pseudomonas aeruginosa virulence is combinatorial.</title>
        <authorList>
            <person name="Lee D.G."/>
            <person name="Urbach J.M."/>
            <person name="Wu G."/>
            <person name="Liberati N.T."/>
            <person name="Feinbaum R.L."/>
            <person name="Miyata S."/>
            <person name="Diggins L.T."/>
            <person name="He J."/>
            <person name="Saucier M."/>
            <person name="Deziel E."/>
            <person name="Friedman L."/>
            <person name="Li L."/>
            <person name="Grills G."/>
            <person name="Montgomery K."/>
            <person name="Kucherlapati R."/>
            <person name="Rahme L.G."/>
            <person name="Ausubel F.M."/>
        </authorList>
    </citation>
    <scope>NUCLEOTIDE SEQUENCE [LARGE SCALE GENOMIC DNA]</scope>
    <source>
        <strain evidence="2 3">UCBPP-PA14</strain>
    </source>
</reference>
<evidence type="ECO:0000313" key="2">
    <source>
        <dbReference type="EMBL" id="ABJ11451.1"/>
    </source>
</evidence>
<proteinExistence type="predicted"/>
<dbReference type="RefSeq" id="WP_003089287.1">
    <property type="nucleotide sequence ID" value="NC_008463.1"/>
</dbReference>
<dbReference type="Gene3D" id="3.30.70.100">
    <property type="match status" value="1"/>
</dbReference>
<dbReference type="GO" id="GO:0003883">
    <property type="term" value="F:CTP synthase activity"/>
    <property type="evidence" value="ECO:0007669"/>
    <property type="project" value="InterPro"/>
</dbReference>
<dbReference type="InterPro" id="IPR033828">
    <property type="entry name" value="GATase1_CTP_Synthase"/>
</dbReference>
<protein>
    <recommendedName>
        <fullName evidence="1">ABM domain-containing protein</fullName>
    </recommendedName>
</protein>
<organism evidence="2 3">
    <name type="scientific">Pseudomonas aeruginosa (strain UCBPP-PA14)</name>
    <dbReference type="NCBI Taxonomy" id="208963"/>
    <lineage>
        <taxon>Bacteria</taxon>
        <taxon>Pseudomonadati</taxon>
        <taxon>Pseudomonadota</taxon>
        <taxon>Gammaproteobacteria</taxon>
        <taxon>Pseudomonadales</taxon>
        <taxon>Pseudomonadaceae</taxon>
        <taxon>Pseudomonas</taxon>
    </lineage>
</organism>
<dbReference type="PANTHER" id="PTHR37811:SF2">
    <property type="entry name" value="ABM DOMAIN-CONTAINING PROTEIN"/>
    <property type="match status" value="1"/>
</dbReference>
<dbReference type="InterPro" id="IPR007138">
    <property type="entry name" value="ABM_dom"/>
</dbReference>